<proteinExistence type="predicted"/>
<protein>
    <submittedName>
        <fullName evidence="2">Hydroxymethylglutaryl-CoA synthase</fullName>
    </submittedName>
</protein>
<evidence type="ECO:0000256" key="1">
    <source>
        <dbReference type="SAM" id="MobiDB-lite"/>
    </source>
</evidence>
<reference evidence="2 3" key="1">
    <citation type="submission" date="2024-02" db="EMBL/GenBank/DDBJ databases">
        <authorList>
            <person name="Chen Y."/>
            <person name="Shah S."/>
            <person name="Dougan E. K."/>
            <person name="Thang M."/>
            <person name="Chan C."/>
        </authorList>
    </citation>
    <scope>NUCLEOTIDE SEQUENCE [LARGE SCALE GENOMIC DNA]</scope>
</reference>
<sequence length="523" mass="57906">MDSKAAFAERAKAVGVSETHVTALAGKQLDTFGAFAFISSFQPGGTDETPFVRAIGAALGVNPATFSEAELSSFRRLYYEAHTLAMGDLRSRLERKDGEAPRKIPMAERSQLLDLLKNELPGITIDLQLEPAHKLVDMVKQQVEDNCIRFIPLKECLSRASELLNHKHESALEFSGDGTLRLTKKQKEQHADVQGDLKLKMAFQRRALAYHMVGVSSFLVQDKIISSWFALLTKEPASGYRAVTLQQLVQADQELWLHAAQEVRGQNLLATPKPLDQMLVQLQQSAEIRYHLLPLPATQKDPKDPPKKRQKGDQKGDKGGGKKGDKGGKGNVNLPKDCVASTPAGLRICFQFNRDRCNRQNADKCHRGVHVCWKQGDKPLPYEMRHIHAPPLRSEDHPLGLSDLAPRDKARVHSANQLYAFTALAVLILSIRRAIISEEAAYPAELCRKHTLSLIAECKKRGAQFSDSAFAPLGTLSERPLPTKHGIRALPPIVSEYGLVTDQHPGSQPFKKLSKLPSFVENG</sequence>
<keyword evidence="3" id="KW-1185">Reference proteome</keyword>
<accession>A0ABP0JQD3</accession>
<name>A0ABP0JQD3_9DINO</name>
<dbReference type="EMBL" id="CAXAMM010008151">
    <property type="protein sequence ID" value="CAK9016549.1"/>
    <property type="molecule type" value="Genomic_DNA"/>
</dbReference>
<feature type="region of interest" description="Disordered" evidence="1">
    <location>
        <begin position="294"/>
        <end position="335"/>
    </location>
</feature>
<evidence type="ECO:0000313" key="2">
    <source>
        <dbReference type="EMBL" id="CAK9016549.1"/>
    </source>
</evidence>
<comment type="caution">
    <text evidence="2">The sequence shown here is derived from an EMBL/GenBank/DDBJ whole genome shotgun (WGS) entry which is preliminary data.</text>
</comment>
<feature type="compositionally biased region" description="Basic and acidic residues" evidence="1">
    <location>
        <begin position="300"/>
        <end position="328"/>
    </location>
</feature>
<feature type="non-terminal residue" evidence="2">
    <location>
        <position position="523"/>
    </location>
</feature>
<organism evidence="2 3">
    <name type="scientific">Durusdinium trenchii</name>
    <dbReference type="NCBI Taxonomy" id="1381693"/>
    <lineage>
        <taxon>Eukaryota</taxon>
        <taxon>Sar</taxon>
        <taxon>Alveolata</taxon>
        <taxon>Dinophyceae</taxon>
        <taxon>Suessiales</taxon>
        <taxon>Symbiodiniaceae</taxon>
        <taxon>Durusdinium</taxon>
    </lineage>
</organism>
<gene>
    <name evidence="2" type="ORF">SCF082_LOCUS13243</name>
</gene>
<dbReference type="Proteomes" id="UP001642464">
    <property type="component" value="Unassembled WGS sequence"/>
</dbReference>
<evidence type="ECO:0000313" key="3">
    <source>
        <dbReference type="Proteomes" id="UP001642464"/>
    </source>
</evidence>